<dbReference type="InterPro" id="IPR051712">
    <property type="entry name" value="ARTD-AVP"/>
</dbReference>
<dbReference type="InterPro" id="IPR012317">
    <property type="entry name" value="Poly(ADP-ribose)pol_cat_dom"/>
</dbReference>
<dbReference type="Gene3D" id="3.90.228.10">
    <property type="match status" value="1"/>
</dbReference>
<dbReference type="GO" id="GO:0005634">
    <property type="term" value="C:nucleus"/>
    <property type="evidence" value="ECO:0007669"/>
    <property type="project" value="TreeGrafter"/>
</dbReference>
<dbReference type="PANTHER" id="PTHR45740">
    <property type="entry name" value="POLY [ADP-RIBOSE] POLYMERASE"/>
    <property type="match status" value="1"/>
</dbReference>
<feature type="domain" description="PARP catalytic" evidence="2">
    <location>
        <begin position="195"/>
        <end position="315"/>
    </location>
</feature>
<dbReference type="GO" id="GO:0003950">
    <property type="term" value="F:NAD+ poly-ADP-ribosyltransferase activity"/>
    <property type="evidence" value="ECO:0007669"/>
    <property type="project" value="InterPro"/>
</dbReference>
<name>A0AAV7XER0_9NEOP</name>
<dbReference type="PANTHER" id="PTHR45740:SF2">
    <property type="entry name" value="POLY [ADP-RIBOSE] POLYMERASE"/>
    <property type="match status" value="1"/>
</dbReference>
<sequence>MALPSCSAVPSTAAAVSLPASTTTVMASPTALTTVAGLSASPPCARAEADSVFVFTATAASSTAATPTDPASGAAVPNTSIAPVAESNERKRKAPDDDEVEAADRNNNVLKATVVLGDVSVVAPEPKRARLDVVDVLLDEALTLLLRSGAHLVQRIRRDGAAPELGAWPWTVRCPAPVGAAQKPLRYVRLPTSSIEYQALSDAFRATCRGKGLHVTGVCRVQNDRLLRLFQDQVLRLQKGCGEVAVVRVYHGTRRDSVESICEGNLDPLLAGRASSHTRWGKGVNFSPISYYSSHYCDQQATYRSMMVCDVAMSRVCSARDIEEAPPLPEDAGRVYDTNMKLRPAAQVLCKFAKHEFYPAYVVDYKAESCGDRSAYQESDYYHQPQSRAHWPWQ</sequence>
<reference evidence="3" key="1">
    <citation type="submission" date="2022-12" db="EMBL/GenBank/DDBJ databases">
        <title>Chromosome-level genome assembly of the bean flower thrips Megalurothrips usitatus.</title>
        <authorList>
            <person name="Ma L."/>
            <person name="Liu Q."/>
            <person name="Li H."/>
            <person name="Cai W."/>
        </authorList>
    </citation>
    <scope>NUCLEOTIDE SEQUENCE</scope>
    <source>
        <strain evidence="3">Cailab_2022a</strain>
    </source>
</reference>
<evidence type="ECO:0000259" key="2">
    <source>
        <dbReference type="Pfam" id="PF00644"/>
    </source>
</evidence>
<dbReference type="SUPFAM" id="SSF56399">
    <property type="entry name" value="ADP-ribosylation"/>
    <property type="match status" value="1"/>
</dbReference>
<dbReference type="GO" id="GO:1990404">
    <property type="term" value="F:NAD+-protein mono-ADP-ribosyltransferase activity"/>
    <property type="evidence" value="ECO:0007669"/>
    <property type="project" value="TreeGrafter"/>
</dbReference>
<dbReference type="Pfam" id="PF00644">
    <property type="entry name" value="PARP"/>
    <property type="match status" value="1"/>
</dbReference>
<evidence type="ECO:0000313" key="4">
    <source>
        <dbReference type="Proteomes" id="UP001075354"/>
    </source>
</evidence>
<gene>
    <name evidence="3" type="ORF">ONE63_001095</name>
</gene>
<dbReference type="EMBL" id="JAPTSV010000010">
    <property type="protein sequence ID" value="KAJ1523208.1"/>
    <property type="molecule type" value="Genomic_DNA"/>
</dbReference>
<dbReference type="AlphaFoldDB" id="A0AAV7XER0"/>
<protein>
    <recommendedName>
        <fullName evidence="2">PARP catalytic domain-containing protein</fullName>
    </recommendedName>
</protein>
<accession>A0AAV7XER0</accession>
<organism evidence="3 4">
    <name type="scientific">Megalurothrips usitatus</name>
    <name type="common">bean blossom thrips</name>
    <dbReference type="NCBI Taxonomy" id="439358"/>
    <lineage>
        <taxon>Eukaryota</taxon>
        <taxon>Metazoa</taxon>
        <taxon>Ecdysozoa</taxon>
        <taxon>Arthropoda</taxon>
        <taxon>Hexapoda</taxon>
        <taxon>Insecta</taxon>
        <taxon>Pterygota</taxon>
        <taxon>Neoptera</taxon>
        <taxon>Paraneoptera</taxon>
        <taxon>Thysanoptera</taxon>
        <taxon>Terebrantia</taxon>
        <taxon>Thripoidea</taxon>
        <taxon>Thripidae</taxon>
        <taxon>Megalurothrips</taxon>
    </lineage>
</organism>
<comment type="caution">
    <text evidence="3">The sequence shown here is derived from an EMBL/GenBank/DDBJ whole genome shotgun (WGS) entry which is preliminary data.</text>
</comment>
<dbReference type="Proteomes" id="UP001075354">
    <property type="component" value="Chromosome 10"/>
</dbReference>
<proteinExistence type="predicted"/>
<feature type="compositionally biased region" description="Low complexity" evidence="1">
    <location>
        <begin position="63"/>
        <end position="75"/>
    </location>
</feature>
<evidence type="ECO:0000256" key="1">
    <source>
        <dbReference type="SAM" id="MobiDB-lite"/>
    </source>
</evidence>
<keyword evidence="4" id="KW-1185">Reference proteome</keyword>
<evidence type="ECO:0000313" key="3">
    <source>
        <dbReference type="EMBL" id="KAJ1523208.1"/>
    </source>
</evidence>
<feature type="region of interest" description="Disordered" evidence="1">
    <location>
        <begin position="63"/>
        <end position="105"/>
    </location>
</feature>